<evidence type="ECO:0000256" key="1">
    <source>
        <dbReference type="SAM" id="Phobius"/>
    </source>
</evidence>
<evidence type="ECO:0000313" key="4">
    <source>
        <dbReference type="Proteomes" id="UP000030645"/>
    </source>
</evidence>
<accession>W9RLV2</accession>
<evidence type="ECO:0000313" key="3">
    <source>
        <dbReference type="EMBL" id="EXB96544.1"/>
    </source>
</evidence>
<dbReference type="STRING" id="981085.W9RLV2"/>
<dbReference type="InterPro" id="IPR053937">
    <property type="entry name" value="GOST_TM"/>
</dbReference>
<gene>
    <name evidence="3" type="ORF">L484_011254</name>
</gene>
<dbReference type="eggNOG" id="KOG2568">
    <property type="taxonomic scope" value="Eukaryota"/>
</dbReference>
<reference evidence="4" key="1">
    <citation type="submission" date="2013-01" db="EMBL/GenBank/DDBJ databases">
        <title>Draft Genome Sequence of a Mulberry Tree, Morus notabilis C.K. Schneid.</title>
        <authorList>
            <person name="He N."/>
            <person name="Zhao S."/>
        </authorList>
    </citation>
    <scope>NUCLEOTIDE SEQUENCE</scope>
</reference>
<keyword evidence="1" id="KW-0472">Membrane</keyword>
<protein>
    <recommendedName>
        <fullName evidence="2">GOST seven transmembrane domain-containing protein</fullName>
    </recommendedName>
</protein>
<keyword evidence="1" id="KW-0812">Transmembrane</keyword>
<proteinExistence type="predicted"/>
<sequence length="284" mass="31962">MRSWLLRTMAPLKSKPRLGRWLTACACSLPLPYTQFSMSANSGEPLGILRPFLPYHRSWTPTLRWWLNQRSCWLYASVFVARWPSWRVLPVLPPVFSQSDHTSISRITISGSPLSPTWLEGMEEGWEIGVAQVEELLRVAEPDSDQANGTVEEQQLDDVVGQEMAELEGSAVIDSGQLYFNATDPLSELWRAAWIIPTFWTLLAYIILVVICVLWAPSQNPTGYAYSEEIRDDFDEEGISLTASGVKVAGDVAIILERKERKALAAGDHHVFGLGEDLEEDKRE</sequence>
<dbReference type="EMBL" id="KE345243">
    <property type="protein sequence ID" value="EXB96544.1"/>
    <property type="molecule type" value="Genomic_DNA"/>
</dbReference>
<feature type="transmembrane region" description="Helical" evidence="1">
    <location>
        <begin position="194"/>
        <end position="216"/>
    </location>
</feature>
<dbReference type="Pfam" id="PF06814">
    <property type="entry name" value="GOST_TM"/>
    <property type="match status" value="1"/>
</dbReference>
<keyword evidence="4" id="KW-1185">Reference proteome</keyword>
<evidence type="ECO:0000259" key="2">
    <source>
        <dbReference type="Pfam" id="PF06814"/>
    </source>
</evidence>
<dbReference type="AlphaFoldDB" id="W9RLV2"/>
<organism evidence="3 4">
    <name type="scientific">Morus notabilis</name>
    <dbReference type="NCBI Taxonomy" id="981085"/>
    <lineage>
        <taxon>Eukaryota</taxon>
        <taxon>Viridiplantae</taxon>
        <taxon>Streptophyta</taxon>
        <taxon>Embryophyta</taxon>
        <taxon>Tracheophyta</taxon>
        <taxon>Spermatophyta</taxon>
        <taxon>Magnoliopsida</taxon>
        <taxon>eudicotyledons</taxon>
        <taxon>Gunneridae</taxon>
        <taxon>Pentapetalae</taxon>
        <taxon>rosids</taxon>
        <taxon>fabids</taxon>
        <taxon>Rosales</taxon>
        <taxon>Moraceae</taxon>
        <taxon>Moreae</taxon>
        <taxon>Morus</taxon>
    </lineage>
</organism>
<feature type="domain" description="GOST seven transmembrane" evidence="2">
    <location>
        <begin position="177"/>
        <end position="221"/>
    </location>
</feature>
<dbReference type="Proteomes" id="UP000030645">
    <property type="component" value="Unassembled WGS sequence"/>
</dbReference>
<keyword evidence="1" id="KW-1133">Transmembrane helix</keyword>
<name>W9RLV2_9ROSA</name>